<dbReference type="EMBL" id="QOKY01000166">
    <property type="protein sequence ID" value="RMZ55340.1"/>
    <property type="molecule type" value="Genomic_DNA"/>
</dbReference>
<evidence type="ECO:0000313" key="3">
    <source>
        <dbReference type="Proteomes" id="UP000279271"/>
    </source>
</evidence>
<organism evidence="2 3">
    <name type="scientific">Auxenochlorella protothecoides</name>
    <name type="common">Green microalga</name>
    <name type="synonym">Chlorella protothecoides</name>
    <dbReference type="NCBI Taxonomy" id="3075"/>
    <lineage>
        <taxon>Eukaryota</taxon>
        <taxon>Viridiplantae</taxon>
        <taxon>Chlorophyta</taxon>
        <taxon>core chlorophytes</taxon>
        <taxon>Trebouxiophyceae</taxon>
        <taxon>Chlorellales</taxon>
        <taxon>Chlorellaceae</taxon>
        <taxon>Auxenochlorella</taxon>
    </lineage>
</organism>
<reference evidence="3" key="1">
    <citation type="journal article" date="2018" name="Algal Res.">
        <title>Characterization of plant carbon substrate utilization by Auxenochlorella protothecoides.</title>
        <authorList>
            <person name="Vogler B.W."/>
            <person name="Starkenburg S.R."/>
            <person name="Sudasinghe N."/>
            <person name="Schambach J.Y."/>
            <person name="Rollin J.A."/>
            <person name="Pattathil S."/>
            <person name="Barry A.N."/>
        </authorList>
    </citation>
    <scope>NUCLEOTIDE SEQUENCE [LARGE SCALE GENOMIC DNA]</scope>
    <source>
        <strain evidence="3">UTEX 25</strain>
    </source>
</reference>
<sequence>MPIDLHDFLATTLPPSPEPSRGGVEVCHSSCLIAGPSGSAKTSVLFQYALRAAQNDRNVLLLCNKHALELKPPLLACKSQKADPAWSRISMKYLESGDELVRFLAGLHLLPSLPDALLVDGLLPTGPASVNSGSWERLLCRLSASLVEAAAFLASKAGAHAVVACTAAVGGPGDRALQILERAFPLTILLTPDPGVWACSVCMPGTLTGPLTHAQPCWDLFKRADAGRQQVVHMWARAGPPVAAAWHGVLTCGPGGLSATPLSQGRRLALEPPGPARQPLPPRGPARAQKQQQT</sequence>
<dbReference type="GO" id="GO:0097196">
    <property type="term" value="C:Shu complex"/>
    <property type="evidence" value="ECO:0007669"/>
    <property type="project" value="TreeGrafter"/>
</dbReference>
<evidence type="ECO:0000256" key="1">
    <source>
        <dbReference type="SAM" id="MobiDB-lite"/>
    </source>
</evidence>
<feature type="non-terminal residue" evidence="2">
    <location>
        <position position="294"/>
    </location>
</feature>
<feature type="compositionally biased region" description="Low complexity" evidence="1">
    <location>
        <begin position="285"/>
        <end position="294"/>
    </location>
</feature>
<dbReference type="AlphaFoldDB" id="A0A3M7KZV7"/>
<dbReference type="GO" id="GO:0000724">
    <property type="term" value="P:double-strand break repair via homologous recombination"/>
    <property type="evidence" value="ECO:0007669"/>
    <property type="project" value="TreeGrafter"/>
</dbReference>
<dbReference type="GO" id="GO:0003697">
    <property type="term" value="F:single-stranded DNA binding"/>
    <property type="evidence" value="ECO:0007669"/>
    <property type="project" value="TreeGrafter"/>
</dbReference>
<gene>
    <name evidence="2" type="ORF">APUTEX25_003478</name>
</gene>
<accession>A0A3M7KZV7</accession>
<dbReference type="Gene3D" id="3.40.50.300">
    <property type="entry name" value="P-loop containing nucleotide triphosphate hydrolases"/>
    <property type="match status" value="1"/>
</dbReference>
<comment type="caution">
    <text evidence="2">The sequence shown here is derived from an EMBL/GenBank/DDBJ whole genome shotgun (WGS) entry which is preliminary data.</text>
</comment>
<feature type="compositionally biased region" description="Pro residues" evidence="1">
    <location>
        <begin position="272"/>
        <end position="284"/>
    </location>
</feature>
<proteinExistence type="predicted"/>
<dbReference type="InterPro" id="IPR027417">
    <property type="entry name" value="P-loop_NTPase"/>
</dbReference>
<feature type="region of interest" description="Disordered" evidence="1">
    <location>
        <begin position="266"/>
        <end position="294"/>
    </location>
</feature>
<evidence type="ECO:0000313" key="2">
    <source>
        <dbReference type="EMBL" id="RMZ55340.1"/>
    </source>
</evidence>
<dbReference type="PANTHER" id="PTHR28653">
    <property type="match status" value="1"/>
</dbReference>
<protein>
    <submittedName>
        <fullName evidence="2">Uncharacterized protein</fullName>
    </submittedName>
</protein>
<dbReference type="PANTHER" id="PTHR28653:SF1">
    <property type="entry name" value="ATPASE SWSAP1"/>
    <property type="match status" value="1"/>
</dbReference>
<name>A0A3M7KZV7_AUXPR</name>
<dbReference type="Proteomes" id="UP000279271">
    <property type="component" value="Unassembled WGS sequence"/>
</dbReference>